<evidence type="ECO:0000313" key="2">
    <source>
        <dbReference type="EMBL" id="GAE25245.1"/>
    </source>
</evidence>
<dbReference type="EMBL" id="BAUT01000008">
    <property type="protein sequence ID" value="GAE25245.1"/>
    <property type="molecule type" value="Genomic_DNA"/>
</dbReference>
<evidence type="ECO:0000313" key="3">
    <source>
        <dbReference type="Proteomes" id="UP000018890"/>
    </source>
</evidence>
<reference evidence="2" key="1">
    <citation type="journal article" date="2014" name="Genome Announc.">
        <title>Draft Genome Sequences of Three Alkaliphilic Bacillus Strains, Bacillus wakoensis JCM 9140T, Bacillus akibai JCM 9157T, and Bacillus hemicellulosilyticus JCM 9152T.</title>
        <authorList>
            <person name="Yuki M."/>
            <person name="Oshima K."/>
            <person name="Suda W."/>
            <person name="Oshida Y."/>
            <person name="Kitamura K."/>
            <person name="Iida T."/>
            <person name="Hattori M."/>
            <person name="Ohkuma M."/>
        </authorList>
    </citation>
    <scope>NUCLEOTIDE SEQUENCE [LARGE SCALE GENOMIC DNA]</scope>
    <source>
        <strain evidence="2">JCM 9140</strain>
    </source>
</reference>
<accession>W4PZX1</accession>
<dbReference type="AlphaFoldDB" id="W4PZX1"/>
<protein>
    <submittedName>
        <fullName evidence="2">Uncharacterized protein</fullName>
    </submittedName>
</protein>
<evidence type="ECO:0000256" key="1">
    <source>
        <dbReference type="SAM" id="Coils"/>
    </source>
</evidence>
<keyword evidence="3" id="KW-1185">Reference proteome</keyword>
<dbReference type="Proteomes" id="UP000018890">
    <property type="component" value="Unassembled WGS sequence"/>
</dbReference>
<organism evidence="2 3">
    <name type="scientific">Halalkalibacter wakoensis JCM 9140</name>
    <dbReference type="NCBI Taxonomy" id="1236970"/>
    <lineage>
        <taxon>Bacteria</taxon>
        <taxon>Bacillati</taxon>
        <taxon>Bacillota</taxon>
        <taxon>Bacilli</taxon>
        <taxon>Bacillales</taxon>
        <taxon>Bacillaceae</taxon>
        <taxon>Halalkalibacter</taxon>
    </lineage>
</organism>
<gene>
    <name evidence="2" type="ORF">JCM9140_1227</name>
</gene>
<dbReference type="InterPro" id="IPR024217">
    <property type="entry name" value="DUF3813"/>
</dbReference>
<dbReference type="RefSeq" id="WP_034743385.1">
    <property type="nucleotide sequence ID" value="NZ_BAUT01000008.1"/>
</dbReference>
<dbReference type="STRING" id="1236970.JCM9140_1227"/>
<keyword evidence="1" id="KW-0175">Coiled coil</keyword>
<name>W4PZX1_9BACI</name>
<comment type="caution">
    <text evidence="2">The sequence shown here is derived from an EMBL/GenBank/DDBJ whole genome shotgun (WGS) entry which is preliminary data.</text>
</comment>
<sequence>MEHHDFFQDARETVARLELLALAAETETQHQAVLKQYDRAKETLNDAFHFSAPAEQDQIIQMQEHLQRLMH</sequence>
<proteinExistence type="predicted"/>
<dbReference type="OrthoDB" id="2913474at2"/>
<feature type="coiled-coil region" evidence="1">
    <location>
        <begin position="7"/>
        <end position="43"/>
    </location>
</feature>
<dbReference type="Pfam" id="PF12758">
    <property type="entry name" value="DUF3813"/>
    <property type="match status" value="1"/>
</dbReference>